<keyword evidence="4" id="KW-1185">Reference proteome</keyword>
<organism evidence="3 4">
    <name type="scientific">Leptidea sinapis</name>
    <dbReference type="NCBI Taxonomy" id="189913"/>
    <lineage>
        <taxon>Eukaryota</taxon>
        <taxon>Metazoa</taxon>
        <taxon>Ecdysozoa</taxon>
        <taxon>Arthropoda</taxon>
        <taxon>Hexapoda</taxon>
        <taxon>Insecta</taxon>
        <taxon>Pterygota</taxon>
        <taxon>Neoptera</taxon>
        <taxon>Endopterygota</taxon>
        <taxon>Lepidoptera</taxon>
        <taxon>Glossata</taxon>
        <taxon>Ditrysia</taxon>
        <taxon>Papilionoidea</taxon>
        <taxon>Pieridae</taxon>
        <taxon>Dismorphiinae</taxon>
        <taxon>Leptidea</taxon>
    </lineage>
</organism>
<reference evidence="3 4" key="1">
    <citation type="submission" date="2017-07" db="EMBL/GenBank/DDBJ databases">
        <authorList>
            <person name="Talla V."/>
            <person name="Backstrom N."/>
        </authorList>
    </citation>
    <scope>NUCLEOTIDE SEQUENCE [LARGE SCALE GENOMIC DNA]</scope>
</reference>
<dbReference type="InterPro" id="IPR016024">
    <property type="entry name" value="ARM-type_fold"/>
</dbReference>
<dbReference type="PANTHER" id="PTHR12354">
    <property type="entry name" value="INTERFERON-RELATED DEVELOPMENTAL REGULATOR"/>
    <property type="match status" value="1"/>
</dbReference>
<evidence type="ECO:0000259" key="2">
    <source>
        <dbReference type="Pfam" id="PF05004"/>
    </source>
</evidence>
<dbReference type="PANTHER" id="PTHR12354:SF1">
    <property type="entry name" value="INTERFERON-RELATED DEVELOPMENTAL REGULATOR 1"/>
    <property type="match status" value="1"/>
</dbReference>
<dbReference type="EMBL" id="FZQP02005155">
    <property type="protein sequence ID" value="VVD01079.1"/>
    <property type="molecule type" value="Genomic_DNA"/>
</dbReference>
<gene>
    <name evidence="3" type="ORF">LSINAPIS_LOCUS11583</name>
</gene>
<evidence type="ECO:0000256" key="1">
    <source>
        <dbReference type="ARBA" id="ARBA00008828"/>
    </source>
</evidence>
<evidence type="ECO:0000313" key="4">
    <source>
        <dbReference type="Proteomes" id="UP000324832"/>
    </source>
</evidence>
<accession>A0A5E4QTP6</accession>
<name>A0A5E4QTP6_9NEOP</name>
<dbReference type="SUPFAM" id="SSF48371">
    <property type="entry name" value="ARM repeat"/>
    <property type="match status" value="1"/>
</dbReference>
<dbReference type="Proteomes" id="UP000324832">
    <property type="component" value="Unassembled WGS sequence"/>
</dbReference>
<dbReference type="AlphaFoldDB" id="A0A5E4QTP6"/>
<dbReference type="InterPro" id="IPR039777">
    <property type="entry name" value="IFRD"/>
</dbReference>
<feature type="domain" description="Interferon-related developmental regulator N-terminal" evidence="2">
    <location>
        <begin position="9"/>
        <end position="161"/>
    </location>
</feature>
<sequence>MPKGKKKGKYESELQEKFEEKVLETIDALSARSNAARAAALVALRSAFQRRYLTPMLMGQRLTLADHVTRALRRGKDGERRAAASLAPILALQIGEEGTEEFMSVVRPALLAAAMDKTASLESRTECCSALAILCYLLEEDLTEVIEVMKTFESIFRGRQREGVWSRSGGGRLPRGSRGRLGAAASRLCAWRREVL</sequence>
<dbReference type="InterPro" id="IPR007701">
    <property type="entry name" value="Interferon-rel_develop_reg_N"/>
</dbReference>
<comment type="similarity">
    <text evidence="1">Belongs to the IFRD family.</text>
</comment>
<protein>
    <recommendedName>
        <fullName evidence="2">Interferon-related developmental regulator N-terminal domain-containing protein</fullName>
    </recommendedName>
</protein>
<evidence type="ECO:0000313" key="3">
    <source>
        <dbReference type="EMBL" id="VVD01079.1"/>
    </source>
</evidence>
<dbReference type="Pfam" id="PF05004">
    <property type="entry name" value="IFRD"/>
    <property type="match status" value="1"/>
</dbReference>
<proteinExistence type="inferred from homology"/>